<accession>A0AAW1P2J1</accession>
<gene>
    <name evidence="1" type="ORF">WJX72_002980</name>
</gene>
<evidence type="ECO:0000313" key="1">
    <source>
        <dbReference type="EMBL" id="KAK9804243.1"/>
    </source>
</evidence>
<dbReference type="EMBL" id="JALJOR010000018">
    <property type="protein sequence ID" value="KAK9804243.1"/>
    <property type="molecule type" value="Genomic_DNA"/>
</dbReference>
<dbReference type="Proteomes" id="UP001489004">
    <property type="component" value="Unassembled WGS sequence"/>
</dbReference>
<name>A0AAW1P2J1_9CHLO</name>
<dbReference type="AlphaFoldDB" id="A0AAW1P2J1"/>
<organism evidence="1 2">
    <name type="scientific">[Myrmecia] bisecta</name>
    <dbReference type="NCBI Taxonomy" id="41462"/>
    <lineage>
        <taxon>Eukaryota</taxon>
        <taxon>Viridiplantae</taxon>
        <taxon>Chlorophyta</taxon>
        <taxon>core chlorophytes</taxon>
        <taxon>Trebouxiophyceae</taxon>
        <taxon>Trebouxiales</taxon>
        <taxon>Trebouxiaceae</taxon>
        <taxon>Myrmecia</taxon>
    </lineage>
</organism>
<evidence type="ECO:0008006" key="3">
    <source>
        <dbReference type="Google" id="ProtNLM"/>
    </source>
</evidence>
<proteinExistence type="predicted"/>
<keyword evidence="2" id="KW-1185">Reference proteome</keyword>
<evidence type="ECO:0000313" key="2">
    <source>
        <dbReference type="Proteomes" id="UP001489004"/>
    </source>
</evidence>
<sequence>MDALQELLDVQEESSCLLRSILSYLGGLNLRKLKLHVSLCCCGRVNNCCGASCCKPNLILDVLSPDGRILEATAQKTYGRGKGCSALARCVFFFDNWVMEFPEHATAAERALLLTSLLNVEYAHFARTGGDL</sequence>
<reference evidence="1 2" key="1">
    <citation type="journal article" date="2024" name="Nat. Commun.">
        <title>Phylogenomics reveals the evolutionary origins of lichenization in chlorophyte algae.</title>
        <authorList>
            <person name="Puginier C."/>
            <person name="Libourel C."/>
            <person name="Otte J."/>
            <person name="Skaloud P."/>
            <person name="Haon M."/>
            <person name="Grisel S."/>
            <person name="Petersen M."/>
            <person name="Berrin J.G."/>
            <person name="Delaux P.M."/>
            <person name="Dal Grande F."/>
            <person name="Keller J."/>
        </authorList>
    </citation>
    <scope>NUCLEOTIDE SEQUENCE [LARGE SCALE GENOMIC DNA]</scope>
    <source>
        <strain evidence="1 2">SAG 2043</strain>
    </source>
</reference>
<protein>
    <recommendedName>
        <fullName evidence="3">Phospholipid scramblase</fullName>
    </recommendedName>
</protein>
<comment type="caution">
    <text evidence="1">The sequence shown here is derived from an EMBL/GenBank/DDBJ whole genome shotgun (WGS) entry which is preliminary data.</text>
</comment>